<name>A0A444Z0Z6_ARAHY</name>
<evidence type="ECO:0000256" key="3">
    <source>
        <dbReference type="ARBA" id="ARBA00010217"/>
    </source>
</evidence>
<gene>
    <name evidence="24" type="ORF">Ahy_B05g075140</name>
</gene>
<evidence type="ECO:0000256" key="18">
    <source>
        <dbReference type="ARBA" id="ARBA00023170"/>
    </source>
</evidence>
<evidence type="ECO:0000256" key="19">
    <source>
        <dbReference type="ARBA" id="ARBA00023180"/>
    </source>
</evidence>
<protein>
    <recommendedName>
        <fullName evidence="4">non-specific serine/threonine protein kinase</fullName>
        <ecNumber evidence="4">2.7.11.1</ecNumber>
    </recommendedName>
</protein>
<evidence type="ECO:0000256" key="13">
    <source>
        <dbReference type="ARBA" id="ARBA00022741"/>
    </source>
</evidence>
<comment type="similarity">
    <text evidence="3">In the C-terminal section; belongs to the protein kinase superfamily. Ser/Thr protein kinase family.</text>
</comment>
<dbReference type="Proteomes" id="UP000289738">
    <property type="component" value="Chromosome B05"/>
</dbReference>
<evidence type="ECO:0000256" key="12">
    <source>
        <dbReference type="ARBA" id="ARBA00022737"/>
    </source>
</evidence>
<dbReference type="PROSITE" id="PS50011">
    <property type="entry name" value="PROTEIN_KINASE_DOM"/>
    <property type="match status" value="3"/>
</dbReference>
<feature type="binding site" evidence="22">
    <location>
        <position position="730"/>
    </location>
    <ligand>
        <name>ATP</name>
        <dbReference type="ChEBI" id="CHEBI:30616"/>
    </ligand>
</feature>
<evidence type="ECO:0000256" key="16">
    <source>
        <dbReference type="ARBA" id="ARBA00022989"/>
    </source>
</evidence>
<keyword evidence="19" id="KW-0325">Glycoprotein</keyword>
<feature type="domain" description="Protein kinase" evidence="23">
    <location>
        <begin position="52"/>
        <end position="350"/>
    </location>
</feature>
<keyword evidence="7" id="KW-0597">Phosphoprotein</keyword>
<evidence type="ECO:0000313" key="24">
    <source>
        <dbReference type="EMBL" id="RYR07724.1"/>
    </source>
</evidence>
<dbReference type="InterPro" id="IPR008271">
    <property type="entry name" value="Ser/Thr_kinase_AS"/>
</dbReference>
<comment type="subcellular location">
    <subcellularLocation>
        <location evidence="1">Cell membrane</location>
        <topology evidence="1">Single-pass type I membrane protein</topology>
    </subcellularLocation>
</comment>
<dbReference type="Gene3D" id="3.30.200.20">
    <property type="entry name" value="Phosphorylase Kinase, domain 1"/>
    <property type="match status" value="3"/>
</dbReference>
<evidence type="ECO:0000256" key="21">
    <source>
        <dbReference type="ARBA" id="ARBA00048679"/>
    </source>
</evidence>
<evidence type="ECO:0000256" key="1">
    <source>
        <dbReference type="ARBA" id="ARBA00004251"/>
    </source>
</evidence>
<organism evidence="24 25">
    <name type="scientific">Arachis hypogaea</name>
    <name type="common">Peanut</name>
    <dbReference type="NCBI Taxonomy" id="3818"/>
    <lineage>
        <taxon>Eukaryota</taxon>
        <taxon>Viridiplantae</taxon>
        <taxon>Streptophyta</taxon>
        <taxon>Embryophyta</taxon>
        <taxon>Tracheophyta</taxon>
        <taxon>Spermatophyta</taxon>
        <taxon>Magnoliopsida</taxon>
        <taxon>eudicotyledons</taxon>
        <taxon>Gunneridae</taxon>
        <taxon>Pentapetalae</taxon>
        <taxon>rosids</taxon>
        <taxon>fabids</taxon>
        <taxon>Fabales</taxon>
        <taxon>Fabaceae</taxon>
        <taxon>Papilionoideae</taxon>
        <taxon>50 kb inversion clade</taxon>
        <taxon>dalbergioids sensu lato</taxon>
        <taxon>Dalbergieae</taxon>
        <taxon>Pterocarpus clade</taxon>
        <taxon>Arachis</taxon>
    </lineage>
</organism>
<dbReference type="InterPro" id="IPR011009">
    <property type="entry name" value="Kinase-like_dom_sf"/>
</dbReference>
<dbReference type="InterPro" id="IPR017441">
    <property type="entry name" value="Protein_kinase_ATP_BS"/>
</dbReference>
<dbReference type="GO" id="GO:0005886">
    <property type="term" value="C:plasma membrane"/>
    <property type="evidence" value="ECO:0007669"/>
    <property type="project" value="UniProtKB-SubCell"/>
</dbReference>
<dbReference type="GO" id="GO:0002229">
    <property type="term" value="P:defense response to oomycetes"/>
    <property type="evidence" value="ECO:0007669"/>
    <property type="project" value="UniProtKB-ARBA"/>
</dbReference>
<dbReference type="Pfam" id="PF07714">
    <property type="entry name" value="PK_Tyr_Ser-Thr"/>
    <property type="match status" value="2"/>
</dbReference>
<keyword evidence="25" id="KW-1185">Reference proteome</keyword>
<evidence type="ECO:0000256" key="11">
    <source>
        <dbReference type="ARBA" id="ARBA00022729"/>
    </source>
</evidence>
<evidence type="ECO:0000256" key="10">
    <source>
        <dbReference type="ARBA" id="ARBA00022692"/>
    </source>
</evidence>
<comment type="similarity">
    <text evidence="2">In the N-terminal section; belongs to the leguminous lectin family.</text>
</comment>
<keyword evidence="8" id="KW-0433">Leucine-rich repeat</keyword>
<evidence type="ECO:0000256" key="15">
    <source>
        <dbReference type="ARBA" id="ARBA00022840"/>
    </source>
</evidence>
<dbReference type="CDD" id="cd14066">
    <property type="entry name" value="STKc_IRAK"/>
    <property type="match status" value="1"/>
</dbReference>
<keyword evidence="9" id="KW-0808">Transferase</keyword>
<proteinExistence type="inferred from homology"/>
<evidence type="ECO:0000256" key="4">
    <source>
        <dbReference type="ARBA" id="ARBA00012513"/>
    </source>
</evidence>
<dbReference type="GO" id="GO:0005524">
    <property type="term" value="F:ATP binding"/>
    <property type="evidence" value="ECO:0007669"/>
    <property type="project" value="UniProtKB-UniRule"/>
</dbReference>
<dbReference type="PANTHER" id="PTHR46008:SF6">
    <property type="entry name" value="TYROSINE KINASE FAMILY PROTEIN"/>
    <property type="match status" value="1"/>
</dbReference>
<evidence type="ECO:0000256" key="2">
    <source>
        <dbReference type="ARBA" id="ARBA00008536"/>
    </source>
</evidence>
<comment type="caution">
    <text evidence="24">The sequence shown here is derived from an EMBL/GenBank/DDBJ whole genome shotgun (WGS) entry which is preliminary data.</text>
</comment>
<dbReference type="FunFam" id="1.10.510.10:FF:000240">
    <property type="entry name" value="Lectin-domain containing receptor kinase A4.3"/>
    <property type="match status" value="1"/>
</dbReference>
<keyword evidence="5" id="KW-1003">Cell membrane</keyword>
<evidence type="ECO:0000256" key="6">
    <source>
        <dbReference type="ARBA" id="ARBA00022527"/>
    </source>
</evidence>
<evidence type="ECO:0000256" key="7">
    <source>
        <dbReference type="ARBA" id="ARBA00022553"/>
    </source>
</evidence>
<evidence type="ECO:0000256" key="20">
    <source>
        <dbReference type="ARBA" id="ARBA00047899"/>
    </source>
</evidence>
<feature type="binding site" evidence="22">
    <location>
        <position position="80"/>
    </location>
    <ligand>
        <name>ATP</name>
        <dbReference type="ChEBI" id="CHEBI:30616"/>
    </ligand>
</feature>
<dbReference type="SUPFAM" id="SSF56112">
    <property type="entry name" value="Protein kinase-like (PK-like)"/>
    <property type="match status" value="3"/>
</dbReference>
<dbReference type="EC" id="2.7.11.1" evidence="4"/>
<dbReference type="Gene3D" id="1.10.510.10">
    <property type="entry name" value="Transferase(Phosphotransferase) domain 1"/>
    <property type="match status" value="3"/>
</dbReference>
<keyword evidence="18" id="KW-0675">Receptor</keyword>
<keyword evidence="17" id="KW-0472">Membrane</keyword>
<dbReference type="Pfam" id="PF00069">
    <property type="entry name" value="Pkinase"/>
    <property type="match status" value="1"/>
</dbReference>
<dbReference type="PROSITE" id="PS00108">
    <property type="entry name" value="PROTEIN_KINASE_ST"/>
    <property type="match status" value="2"/>
</dbReference>
<keyword evidence="16" id="KW-1133">Transmembrane helix</keyword>
<dbReference type="STRING" id="3818.A0A444Z0Z6"/>
<feature type="domain" description="Protein kinase" evidence="23">
    <location>
        <begin position="394"/>
        <end position="684"/>
    </location>
</feature>
<dbReference type="AlphaFoldDB" id="A0A444Z0Z6"/>
<evidence type="ECO:0000256" key="22">
    <source>
        <dbReference type="PROSITE-ProRule" id="PRU10141"/>
    </source>
</evidence>
<keyword evidence="11" id="KW-0732">Signal</keyword>
<reference evidence="24 25" key="1">
    <citation type="submission" date="2019-01" db="EMBL/GenBank/DDBJ databases">
        <title>Sequencing of cultivated peanut Arachis hypogaea provides insights into genome evolution and oil improvement.</title>
        <authorList>
            <person name="Chen X."/>
        </authorList>
    </citation>
    <scope>NUCLEOTIDE SEQUENCE [LARGE SCALE GENOMIC DNA]</scope>
    <source>
        <strain evidence="25">cv. Fuhuasheng</strain>
        <tissue evidence="24">Leaves</tissue>
    </source>
</reference>
<dbReference type="InterPro" id="IPR001245">
    <property type="entry name" value="Ser-Thr/Tyr_kinase_cat_dom"/>
</dbReference>
<dbReference type="FunFam" id="1.10.510.10:FF:000358">
    <property type="entry name" value="Putative leucine-rich repeat receptor-like serine/threonine-protein kinase"/>
    <property type="match status" value="1"/>
</dbReference>
<evidence type="ECO:0000256" key="9">
    <source>
        <dbReference type="ARBA" id="ARBA00022679"/>
    </source>
</evidence>
<sequence>MRCVPFSWFQCYTTRKNQPQQISNHPQQFSSDFGFQFHTFSYEELLIATKHFASSGILGKGSFGIVYHGKLQDGRQIAVKSLRENNDKKVQQFVNEIEVLSKLSHQNLVPFYGYCHRHDHEFMLVFEFVSNGTLADHLHGKRKKQGTLVPWHTRLNIAIEAASALAYLHNSGIIHRDIKSSNILLDDNLCVKVADFGLSRTLPLVVSTSKEAATFASHASTAPQGTNGYIDPDYFQFHRVCDKSDTYSFGVVLAEIISSLPAVDDTWNPYEVPLLSHLAMNKIQNEALHELVDPCLGFQPDNEIGESITAVAELAFQCLQCPKELRPSMKQVLETLQGIKKGIWGFHQITYNDLMRLRCDLLQCCFTSTSSNGVIQIKGKIFPYLILAQATNNFNKRNCLGKIGLKNLYYGKLRDGCEIVIERVSSNDKRQIFQQFLNEILVSNILHHKNLVTFCGYAFHHEEFLVAHEYLSNGTLAAYLECEIQHNKCTLPLLTRMEIAIDIANALSYLHKHGIIHHNINSSNILLDKNMCAKVAGLHLSRKLPEDVSVNATSIVSISSDIAKNCVYIDPEYVSHGRVSTKNDVYSFGVVLCDLISSKLAKYWEGCDRESIAVLLGRNIENQALDKVLDPRTGFQSDHKIMQVMTAMAELALNCVGFPQEQRPNMEQVLDILNGKRLERYKTIEAFRIFDYADLRKATMQFRRDRILGEGGFGSVFYGKLQDGLEVAIKRFHNMRENSLKQFMNEIEILRLLHHRNLVSLYGRSSGEHNELFLVYEYVPNGTVSRHIHGGKIEKLPWLTRLNIAIETATALAYLHDSGIIHRDVKGSNILLDEIFSVKVADFGLSRSQPDYVTHVSTAPAGTNAYMDPEYFQTGRVSYRSDVYSFGVVLFELISSKPAFWRDVPHGEAVGLAKFAIIKLLNNTLKELVDPDIGYDSDKDVTEMVTAVAELAFQCIQCPKELRPSMKQVLETLEGIKKGTWGFNQIT</sequence>
<dbReference type="SMART" id="SM00220">
    <property type="entry name" value="S_TKc"/>
    <property type="match status" value="3"/>
</dbReference>
<keyword evidence="15 22" id="KW-0067">ATP-binding</keyword>
<evidence type="ECO:0000256" key="14">
    <source>
        <dbReference type="ARBA" id="ARBA00022777"/>
    </source>
</evidence>
<keyword evidence="13 22" id="KW-0547">Nucleotide-binding</keyword>
<keyword evidence="6" id="KW-0723">Serine/threonine-protein kinase</keyword>
<dbReference type="InterPro" id="IPR000719">
    <property type="entry name" value="Prot_kinase_dom"/>
</dbReference>
<dbReference type="PROSITE" id="PS00107">
    <property type="entry name" value="PROTEIN_KINASE_ATP"/>
    <property type="match status" value="2"/>
</dbReference>
<dbReference type="GO" id="GO:0004674">
    <property type="term" value="F:protein serine/threonine kinase activity"/>
    <property type="evidence" value="ECO:0007669"/>
    <property type="project" value="UniProtKB-KW"/>
</dbReference>
<comment type="catalytic activity">
    <reaction evidence="21">
        <text>L-seryl-[protein] + ATP = O-phospho-L-seryl-[protein] + ADP + H(+)</text>
        <dbReference type="Rhea" id="RHEA:17989"/>
        <dbReference type="Rhea" id="RHEA-COMP:9863"/>
        <dbReference type="Rhea" id="RHEA-COMP:11604"/>
        <dbReference type="ChEBI" id="CHEBI:15378"/>
        <dbReference type="ChEBI" id="CHEBI:29999"/>
        <dbReference type="ChEBI" id="CHEBI:30616"/>
        <dbReference type="ChEBI" id="CHEBI:83421"/>
        <dbReference type="ChEBI" id="CHEBI:456216"/>
        <dbReference type="EC" id="2.7.11.1"/>
    </reaction>
</comment>
<dbReference type="EMBL" id="SDMP01000015">
    <property type="protein sequence ID" value="RYR07724.1"/>
    <property type="molecule type" value="Genomic_DNA"/>
</dbReference>
<evidence type="ECO:0000259" key="23">
    <source>
        <dbReference type="PROSITE" id="PS50011"/>
    </source>
</evidence>
<feature type="domain" description="Protein kinase" evidence="23">
    <location>
        <begin position="702"/>
        <end position="976"/>
    </location>
</feature>
<evidence type="ECO:0000256" key="5">
    <source>
        <dbReference type="ARBA" id="ARBA00022475"/>
    </source>
</evidence>
<keyword evidence="14" id="KW-0418">Kinase</keyword>
<evidence type="ECO:0000256" key="8">
    <source>
        <dbReference type="ARBA" id="ARBA00022614"/>
    </source>
</evidence>
<dbReference type="PANTHER" id="PTHR46008">
    <property type="entry name" value="LEAF RUST 10 DISEASE-RESISTANCE LOCUS RECEPTOR-LIKE PROTEIN KINASE-LIKE 1.4"/>
    <property type="match status" value="1"/>
</dbReference>
<accession>A0A444Z0Z6</accession>
<keyword evidence="10" id="KW-0812">Transmembrane</keyword>
<comment type="catalytic activity">
    <reaction evidence="20">
        <text>L-threonyl-[protein] + ATP = O-phospho-L-threonyl-[protein] + ADP + H(+)</text>
        <dbReference type="Rhea" id="RHEA:46608"/>
        <dbReference type="Rhea" id="RHEA-COMP:11060"/>
        <dbReference type="Rhea" id="RHEA-COMP:11605"/>
        <dbReference type="ChEBI" id="CHEBI:15378"/>
        <dbReference type="ChEBI" id="CHEBI:30013"/>
        <dbReference type="ChEBI" id="CHEBI:30616"/>
        <dbReference type="ChEBI" id="CHEBI:61977"/>
        <dbReference type="ChEBI" id="CHEBI:456216"/>
        <dbReference type="EC" id="2.7.11.1"/>
    </reaction>
</comment>
<keyword evidence="12" id="KW-0677">Repeat</keyword>
<evidence type="ECO:0000313" key="25">
    <source>
        <dbReference type="Proteomes" id="UP000289738"/>
    </source>
</evidence>
<evidence type="ECO:0000256" key="17">
    <source>
        <dbReference type="ARBA" id="ARBA00023136"/>
    </source>
</evidence>